<feature type="compositionally biased region" description="Basic and acidic residues" evidence="1">
    <location>
        <begin position="225"/>
        <end position="234"/>
    </location>
</feature>
<evidence type="ECO:0000313" key="3">
    <source>
        <dbReference type="EMBL" id="SVD42900.1"/>
    </source>
</evidence>
<organism evidence="3">
    <name type="scientific">marine metagenome</name>
    <dbReference type="NCBI Taxonomy" id="408172"/>
    <lineage>
        <taxon>unclassified sequences</taxon>
        <taxon>metagenomes</taxon>
        <taxon>ecological metagenomes</taxon>
    </lineage>
</organism>
<gene>
    <name evidence="3" type="ORF">METZ01_LOCUS395754</name>
</gene>
<dbReference type="PANTHER" id="PTHR22642:SF2">
    <property type="entry name" value="PROTEIN LONG AFTER FAR-RED 3"/>
    <property type="match status" value="1"/>
</dbReference>
<dbReference type="Pfam" id="PF07969">
    <property type="entry name" value="Amidohydro_3"/>
    <property type="match status" value="1"/>
</dbReference>
<sequence>MKSLAVIRSSSLVFLFHLTGLGLFAEEPADLILRNGKIVLVDEKFQVVEAMAVRDGRVQAVGLNADVMKLGSQKTRVIDLEDKMVLPGLLDSHVHPTGASMFEANHEIPPMETIADVLAYIRKRAKVVPKGEWIRLSQVFITRLKEQRYPSRAELDSAAPDHPVVFRTGPDGSANSLALKENGIDKAFAAKHPQNVMVDPKTGEPNGILRQASKVLKSKSNSTRKSHDETARDQRLIKLFHD</sequence>
<dbReference type="Gene3D" id="2.30.40.10">
    <property type="entry name" value="Urease, subunit C, domain 1"/>
    <property type="match status" value="1"/>
</dbReference>
<dbReference type="InterPro" id="IPR011059">
    <property type="entry name" value="Metal-dep_hydrolase_composite"/>
</dbReference>
<accession>A0A382V8W3</accession>
<dbReference type="PANTHER" id="PTHR22642">
    <property type="entry name" value="IMIDAZOLONEPROPIONASE"/>
    <property type="match status" value="1"/>
</dbReference>
<evidence type="ECO:0000256" key="1">
    <source>
        <dbReference type="SAM" id="MobiDB-lite"/>
    </source>
</evidence>
<dbReference type="InterPro" id="IPR013108">
    <property type="entry name" value="Amidohydro_3"/>
</dbReference>
<name>A0A382V8W3_9ZZZZ</name>
<dbReference type="Gene3D" id="3.20.20.140">
    <property type="entry name" value="Metal-dependent hydrolases"/>
    <property type="match status" value="1"/>
</dbReference>
<feature type="region of interest" description="Disordered" evidence="1">
    <location>
        <begin position="215"/>
        <end position="234"/>
    </location>
</feature>
<dbReference type="Gene3D" id="3.10.310.70">
    <property type="match status" value="1"/>
</dbReference>
<dbReference type="GO" id="GO:0016810">
    <property type="term" value="F:hydrolase activity, acting on carbon-nitrogen (but not peptide) bonds"/>
    <property type="evidence" value="ECO:0007669"/>
    <property type="project" value="InterPro"/>
</dbReference>
<reference evidence="3" key="1">
    <citation type="submission" date="2018-05" db="EMBL/GenBank/DDBJ databases">
        <authorList>
            <person name="Lanie J.A."/>
            <person name="Ng W.-L."/>
            <person name="Kazmierczak K.M."/>
            <person name="Andrzejewski T.M."/>
            <person name="Davidsen T.M."/>
            <person name="Wayne K.J."/>
            <person name="Tettelin H."/>
            <person name="Glass J.I."/>
            <person name="Rusch D."/>
            <person name="Podicherti R."/>
            <person name="Tsui H.-C.T."/>
            <person name="Winkler M.E."/>
        </authorList>
    </citation>
    <scope>NUCLEOTIDE SEQUENCE</scope>
</reference>
<dbReference type="SUPFAM" id="SSF51338">
    <property type="entry name" value="Composite domain of metallo-dependent hydrolases"/>
    <property type="match status" value="1"/>
</dbReference>
<evidence type="ECO:0000259" key="2">
    <source>
        <dbReference type="Pfam" id="PF07969"/>
    </source>
</evidence>
<feature type="non-terminal residue" evidence="3">
    <location>
        <position position="242"/>
    </location>
</feature>
<protein>
    <recommendedName>
        <fullName evidence="2">Amidohydrolase 3 domain-containing protein</fullName>
    </recommendedName>
</protein>
<dbReference type="EMBL" id="UINC01150056">
    <property type="protein sequence ID" value="SVD42900.1"/>
    <property type="molecule type" value="Genomic_DNA"/>
</dbReference>
<proteinExistence type="predicted"/>
<dbReference type="AlphaFoldDB" id="A0A382V8W3"/>
<feature type="domain" description="Amidohydrolase 3" evidence="2">
    <location>
        <begin position="76"/>
        <end position="220"/>
    </location>
</feature>